<keyword evidence="9" id="KW-1185">Reference proteome</keyword>
<evidence type="ECO:0000256" key="5">
    <source>
        <dbReference type="ARBA" id="ARBA00047388"/>
    </source>
</evidence>
<keyword evidence="2" id="KW-0677">Repeat</keyword>
<accession>A0AAW0LYW8</accession>
<feature type="domain" description="Thioredoxin-like fold" evidence="7">
    <location>
        <begin position="53"/>
        <end position="157"/>
    </location>
</feature>
<dbReference type="Pfam" id="PF13905">
    <property type="entry name" value="Thioredoxin_8"/>
    <property type="match status" value="3"/>
</dbReference>
<dbReference type="PANTHER" id="PTHR13871:SF96">
    <property type="entry name" value="THIOREDOXIN DOMAIN-CONTAINING PROTEIN"/>
    <property type="match status" value="1"/>
</dbReference>
<dbReference type="GO" id="GO:0047134">
    <property type="term" value="F:protein-disulfide reductase [NAD(P)H] activity"/>
    <property type="evidence" value="ECO:0007669"/>
    <property type="project" value="UniProtKB-EC"/>
</dbReference>
<gene>
    <name evidence="8" type="ORF">CFP56_025012</name>
</gene>
<organism evidence="8 9">
    <name type="scientific">Quercus suber</name>
    <name type="common">Cork oak</name>
    <dbReference type="NCBI Taxonomy" id="58331"/>
    <lineage>
        <taxon>Eukaryota</taxon>
        <taxon>Viridiplantae</taxon>
        <taxon>Streptophyta</taxon>
        <taxon>Embryophyta</taxon>
        <taxon>Tracheophyta</taxon>
        <taxon>Spermatophyta</taxon>
        <taxon>Magnoliopsida</taxon>
        <taxon>eudicotyledons</taxon>
        <taxon>Gunneridae</taxon>
        <taxon>Pentapetalae</taxon>
        <taxon>rosids</taxon>
        <taxon>fabids</taxon>
        <taxon>Fagales</taxon>
        <taxon>Fagaceae</taxon>
        <taxon>Quercus</taxon>
    </lineage>
</organism>
<evidence type="ECO:0000256" key="3">
    <source>
        <dbReference type="ARBA" id="ARBA00023002"/>
    </source>
</evidence>
<evidence type="ECO:0000256" key="1">
    <source>
        <dbReference type="ARBA" id="ARBA00012612"/>
    </source>
</evidence>
<evidence type="ECO:0000256" key="6">
    <source>
        <dbReference type="ARBA" id="ARBA00047804"/>
    </source>
</evidence>
<dbReference type="EC" id="1.8.1.8" evidence="1"/>
<keyword evidence="3" id="KW-0560">Oxidoreductase</keyword>
<feature type="domain" description="Thioredoxin-like fold" evidence="7">
    <location>
        <begin position="204"/>
        <end position="302"/>
    </location>
</feature>
<comment type="caution">
    <text evidence="8">The sequence shown here is derived from an EMBL/GenBank/DDBJ whole genome shotgun (WGS) entry which is preliminary data.</text>
</comment>
<dbReference type="EMBL" id="PKMF04000039">
    <property type="protein sequence ID" value="KAK7856106.1"/>
    <property type="molecule type" value="Genomic_DNA"/>
</dbReference>
<evidence type="ECO:0000256" key="2">
    <source>
        <dbReference type="ARBA" id="ARBA00022737"/>
    </source>
</evidence>
<evidence type="ECO:0000313" key="9">
    <source>
        <dbReference type="Proteomes" id="UP000237347"/>
    </source>
</evidence>
<dbReference type="SUPFAM" id="SSF52833">
    <property type="entry name" value="Thioredoxin-like"/>
    <property type="match status" value="2"/>
</dbReference>
<feature type="domain" description="Thioredoxin-like fold" evidence="7">
    <location>
        <begin position="432"/>
        <end position="508"/>
    </location>
</feature>
<sequence>MYVRSSTTAATPPFFGPSLKAFSYSFCELRGTTLSEFHLLYQICKVPVSELDGKMVGLYIRSVERPLFEFTPSLVEVYKILKERGENFEIVFVCLENENGSFSLYKQDFESMPWYALPYHDRRCKKLARYLGFKPTTMYHTPACPPILVIIGSDGKILNQNAAEVVEEHGVEAYPFTLERLAELEEVVSDLSSKKMVPVSDLVGKTILLVFLERCSENADSIVQELTELYDEIKETDDAFEMILVPYNIDGHYDLNYYPPWYIRLTFPGLIVPFGDERIKSLSRKFKFYGNTMFVVLGPTGRTLRKEDAWDILTTHGVEAFPFTDDHLRDIEARFVQIAKGWPKEELHIEYCGAVTRTYDIVPTRTGSYKCSMRRLCKVWPNGYARGWTYFCKECNFYLHPECALEDYLKNSVKEDEVDTTEQYKTTTEKDDFYCEVINLYENFKKKEVNFEIVLVPLDVIYYDYKKYFGGTQWFSVPYKGKCGEKLACYFHIPPETVLMIFGSDGKIFSSNAVSIIEKYGYNAFPFTSESYAELAEMVRARVEEQTLESVLISWEKDFVINNDGAKAKDDAFEVIHILDEGFAFDNLFLRVPWLGLPRGDRRIHHAQPAFQIQKHVDYPAMIALGPNGHLITRKAKDLILLYGADALSFY</sequence>
<keyword evidence="4" id="KW-0520">NAD</keyword>
<dbReference type="InterPro" id="IPR036249">
    <property type="entry name" value="Thioredoxin-like_sf"/>
</dbReference>
<dbReference type="Gene3D" id="3.40.30.10">
    <property type="entry name" value="Glutaredoxin"/>
    <property type="match status" value="3"/>
</dbReference>
<evidence type="ECO:0000259" key="7">
    <source>
        <dbReference type="Pfam" id="PF13905"/>
    </source>
</evidence>
<dbReference type="PANTHER" id="PTHR13871">
    <property type="entry name" value="THIOREDOXIN"/>
    <property type="match status" value="1"/>
</dbReference>
<comment type="catalytic activity">
    <reaction evidence="6">
        <text>[protein]-dithiol + NADP(+) = [protein]-disulfide + NADPH + H(+)</text>
        <dbReference type="Rhea" id="RHEA:18753"/>
        <dbReference type="Rhea" id="RHEA-COMP:10593"/>
        <dbReference type="Rhea" id="RHEA-COMP:10594"/>
        <dbReference type="ChEBI" id="CHEBI:15378"/>
        <dbReference type="ChEBI" id="CHEBI:29950"/>
        <dbReference type="ChEBI" id="CHEBI:50058"/>
        <dbReference type="ChEBI" id="CHEBI:57783"/>
        <dbReference type="ChEBI" id="CHEBI:58349"/>
        <dbReference type="EC" id="1.8.1.8"/>
    </reaction>
</comment>
<dbReference type="InterPro" id="IPR012336">
    <property type="entry name" value="Thioredoxin-like_fold"/>
</dbReference>
<dbReference type="AlphaFoldDB" id="A0AAW0LYW8"/>
<dbReference type="InterPro" id="IPR052259">
    <property type="entry name" value="Nucleoredoxin-like"/>
</dbReference>
<evidence type="ECO:0000256" key="4">
    <source>
        <dbReference type="ARBA" id="ARBA00023027"/>
    </source>
</evidence>
<protein>
    <recommendedName>
        <fullName evidence="1">protein-disulfide reductase</fullName>
        <ecNumber evidence="1">1.8.1.8</ecNumber>
    </recommendedName>
</protein>
<evidence type="ECO:0000313" key="8">
    <source>
        <dbReference type="EMBL" id="KAK7856106.1"/>
    </source>
</evidence>
<name>A0AAW0LYW8_QUESU</name>
<reference evidence="8 9" key="1">
    <citation type="journal article" date="2018" name="Sci. Data">
        <title>The draft genome sequence of cork oak.</title>
        <authorList>
            <person name="Ramos A.M."/>
            <person name="Usie A."/>
            <person name="Barbosa P."/>
            <person name="Barros P.M."/>
            <person name="Capote T."/>
            <person name="Chaves I."/>
            <person name="Simoes F."/>
            <person name="Abreu I."/>
            <person name="Carrasquinho I."/>
            <person name="Faro C."/>
            <person name="Guimaraes J.B."/>
            <person name="Mendonca D."/>
            <person name="Nobrega F."/>
            <person name="Rodrigues L."/>
            <person name="Saibo N.J.M."/>
            <person name="Varela M.C."/>
            <person name="Egas C."/>
            <person name="Matos J."/>
            <person name="Miguel C.M."/>
            <person name="Oliveira M.M."/>
            <person name="Ricardo C.P."/>
            <person name="Goncalves S."/>
        </authorList>
    </citation>
    <scope>NUCLEOTIDE SEQUENCE [LARGE SCALE GENOMIC DNA]</scope>
    <source>
        <strain evidence="9">cv. HL8</strain>
    </source>
</reference>
<comment type="catalytic activity">
    <reaction evidence="5">
        <text>[protein]-dithiol + NAD(+) = [protein]-disulfide + NADH + H(+)</text>
        <dbReference type="Rhea" id="RHEA:18749"/>
        <dbReference type="Rhea" id="RHEA-COMP:10593"/>
        <dbReference type="Rhea" id="RHEA-COMP:10594"/>
        <dbReference type="ChEBI" id="CHEBI:15378"/>
        <dbReference type="ChEBI" id="CHEBI:29950"/>
        <dbReference type="ChEBI" id="CHEBI:50058"/>
        <dbReference type="ChEBI" id="CHEBI:57540"/>
        <dbReference type="ChEBI" id="CHEBI:57945"/>
        <dbReference type="EC" id="1.8.1.8"/>
    </reaction>
</comment>
<proteinExistence type="predicted"/>
<dbReference type="Proteomes" id="UP000237347">
    <property type="component" value="Unassembled WGS sequence"/>
</dbReference>